<dbReference type="InterPro" id="IPR045851">
    <property type="entry name" value="AMP-bd_C_sf"/>
</dbReference>
<dbReference type="Gene3D" id="3.30.300.30">
    <property type="match status" value="1"/>
</dbReference>
<dbReference type="PIRSF" id="PIRSF001617">
    <property type="entry name" value="Alpha-AR"/>
    <property type="match status" value="1"/>
</dbReference>
<keyword evidence="5" id="KW-0436">Ligase</keyword>
<dbReference type="RefSeq" id="WP_386043960.1">
    <property type="nucleotide sequence ID" value="NZ_JBHUIO010000002.1"/>
</dbReference>
<dbReference type="Pfam" id="PF00668">
    <property type="entry name" value="Condensation"/>
    <property type="match status" value="1"/>
</dbReference>
<dbReference type="InterPro" id="IPR036736">
    <property type="entry name" value="ACP-like_sf"/>
</dbReference>
<dbReference type="Gene3D" id="3.40.50.720">
    <property type="entry name" value="NAD(P)-binding Rossmann-like Domain"/>
    <property type="match status" value="1"/>
</dbReference>
<dbReference type="SUPFAM" id="SSF47336">
    <property type="entry name" value="ACP-like"/>
    <property type="match status" value="1"/>
</dbReference>
<evidence type="ECO:0000256" key="5">
    <source>
        <dbReference type="ARBA" id="ARBA00022598"/>
    </source>
</evidence>
<dbReference type="InterPro" id="IPR009081">
    <property type="entry name" value="PP-bd_ACP"/>
</dbReference>
<dbReference type="Gene3D" id="3.30.559.30">
    <property type="entry name" value="Nonribosomal peptide synthetase, condensation domain"/>
    <property type="match status" value="1"/>
</dbReference>
<dbReference type="InterPro" id="IPR000873">
    <property type="entry name" value="AMP-dep_synth/lig_dom"/>
</dbReference>
<dbReference type="PROSITE" id="PS00455">
    <property type="entry name" value="AMP_BINDING"/>
    <property type="match status" value="1"/>
</dbReference>
<evidence type="ECO:0000259" key="6">
    <source>
        <dbReference type="PROSITE" id="PS50075"/>
    </source>
</evidence>
<evidence type="ECO:0000313" key="8">
    <source>
        <dbReference type="Proteomes" id="UP001597343"/>
    </source>
</evidence>
<dbReference type="Gene3D" id="2.30.38.10">
    <property type="entry name" value="Luciferase, Domain 3"/>
    <property type="match status" value="1"/>
</dbReference>
<comment type="similarity">
    <text evidence="2">Belongs to the ATP-dependent AMP-binding enzyme family.</text>
</comment>
<dbReference type="PROSITE" id="PS50075">
    <property type="entry name" value="CARRIER"/>
    <property type="match status" value="1"/>
</dbReference>
<organism evidence="7 8">
    <name type="scientific">Tumebacillus lipolyticus</name>
    <dbReference type="NCBI Taxonomy" id="1280370"/>
    <lineage>
        <taxon>Bacteria</taxon>
        <taxon>Bacillati</taxon>
        <taxon>Bacillota</taxon>
        <taxon>Bacilli</taxon>
        <taxon>Bacillales</taxon>
        <taxon>Alicyclobacillaceae</taxon>
        <taxon>Tumebacillus</taxon>
    </lineage>
</organism>
<dbReference type="InterPro" id="IPR020845">
    <property type="entry name" value="AMP-binding_CS"/>
</dbReference>
<sequence>MRFEKKGNGSSGEKTAQNKVFAAMGKAKASDSLKSFYAKHWQAPLPVLELQADFSRGQKKGSARETHSVALSSSLEKRLRAFCRTSNVTLSTTILAGFAALLHRYSRGSDLLVGVHCSALTEYMDNPQEKDFILPLRADFSQHSDFLGVLADINLATLVAQTCDIEQLLELTIAENPAFGNLTFPACFAVQNEQTGKMIDWSNEDLGVEIGITVIESASAPQVSFTYDSALFKSSTIERMAQNFLVLLNSIAEKPKQSPKEMDMLCREELQLINSFNQTQAAYPADSTIVELFEQQVAARPNSVALRFQDQELTYAQLDAHANQLAHALRERGCQTETITALVLDRSLELVVSILGVLKSGGAYVPIDPDAPQGRIDYLLSDSGAPVVLTKSHLLDKLSNYEGNLFCLDDLSVLSSYSATKVPTDITAESLAYIIYTSGSTGKPKGTLLMHRGVSCLALAQGELFGVNEHSRSLQFTSISFDPSILEMFPVLLRGGTLVQAPSDVLRDPIALSELMKNEKITFWATVPSAIAQLPIDGAPYLETIVTGGDVCPPALAETWGKQVNFMNVYGPTEATVCVTAWSSKREKAIESPLPIGRPLPNVEIYILDANLNMMPVGACGEIYIAEPGLARGYLKRPDLTAEKFIDNPFVSGTKMYKSGDLGRYREDGQIEFLGRADNQVKIRGYRIELGEIESTLMQHESVKECVVIASADPLGQKRLVGYVVSDTKADATELKAFLKETLADYMVPSYILQIESIPVTINGKIDPKALPAPEDVIGACDAEYDAPENEMQQLIADAWAEVLGLKQIGIHENFFSMGGHSLNILPSIVKLKTQFPMLTIQDYYKHPTVAELERYLSSQTAQSKDVSARFESCATKLQSLSQPKAEKRATHTWIADETKAVFLTGATGYLGAHILSNLLQDTDAHVYCLVRPAKGTTALERLRDTLSFYFGRKVAKKVNDRVTVFVGDLEAEGLGLTEQETELLHSVDTIIHCGADVRYFGDTEHFLNVNIRSTTQLLDVARAREGVRFHYVSTLSIVGWSENDPLEIVAKESEFDRGQKFDNVYAESKFIAEKLVREAMDEGIPVTVYRVGNLIGHSETGRMQKNIAGNAFYQFVKATLLLGVTAQDEHYVDLTPVDYASKAIVHSANRTDTVGRTLHLCNPQQIKTETFIQLLQSFGYSILPVDGPSYQQWLFQSNSSEEHQEALQCMMAQLSENDDHGSIIRLSCTETQELFAGTDVVCPAPDRNLIYKILKYAISIDYMKPSAHWSLYEAFNATSFEAASVAKKKQVATSKQELVMA</sequence>
<dbReference type="InterPro" id="IPR023213">
    <property type="entry name" value="CAT-like_dom_sf"/>
</dbReference>
<dbReference type="InterPro" id="IPR010071">
    <property type="entry name" value="AA_adenyl_dom"/>
</dbReference>
<accession>A0ABW4ZT51</accession>
<dbReference type="Pfam" id="PF00550">
    <property type="entry name" value="PP-binding"/>
    <property type="match status" value="1"/>
</dbReference>
<comment type="caution">
    <text evidence="7">The sequence shown here is derived from an EMBL/GenBank/DDBJ whole genome shotgun (WGS) entry which is preliminary data.</text>
</comment>
<keyword evidence="3" id="KW-0596">Phosphopantetheine</keyword>
<evidence type="ECO:0000256" key="3">
    <source>
        <dbReference type="ARBA" id="ARBA00022450"/>
    </source>
</evidence>
<evidence type="ECO:0000256" key="1">
    <source>
        <dbReference type="ARBA" id="ARBA00001957"/>
    </source>
</evidence>
<dbReference type="InterPro" id="IPR010080">
    <property type="entry name" value="Thioester_reductase-like_dom"/>
</dbReference>
<evidence type="ECO:0000313" key="7">
    <source>
        <dbReference type="EMBL" id="MFD2168903.1"/>
    </source>
</evidence>
<dbReference type="Gene3D" id="3.40.50.980">
    <property type="match status" value="2"/>
</dbReference>
<dbReference type="SUPFAM" id="SSF56801">
    <property type="entry name" value="Acetyl-CoA synthetase-like"/>
    <property type="match status" value="1"/>
</dbReference>
<dbReference type="Pfam" id="PF00501">
    <property type="entry name" value="AMP-binding"/>
    <property type="match status" value="1"/>
</dbReference>
<dbReference type="Pfam" id="PF07993">
    <property type="entry name" value="NAD_binding_4"/>
    <property type="match status" value="1"/>
</dbReference>
<dbReference type="CDD" id="cd05235">
    <property type="entry name" value="SDR_e1"/>
    <property type="match status" value="1"/>
</dbReference>
<name>A0ABW4ZT51_9BACL</name>
<reference evidence="8" key="1">
    <citation type="journal article" date="2019" name="Int. J. Syst. Evol. Microbiol.">
        <title>The Global Catalogue of Microorganisms (GCM) 10K type strain sequencing project: providing services to taxonomists for standard genome sequencing and annotation.</title>
        <authorList>
            <consortium name="The Broad Institute Genomics Platform"/>
            <consortium name="The Broad Institute Genome Sequencing Center for Infectious Disease"/>
            <person name="Wu L."/>
            <person name="Ma J."/>
        </authorList>
    </citation>
    <scope>NUCLEOTIDE SEQUENCE [LARGE SCALE GENOMIC DNA]</scope>
    <source>
        <strain evidence="8">CGMCC 1.13574</strain>
    </source>
</reference>
<dbReference type="Pfam" id="PF13193">
    <property type="entry name" value="AMP-binding_C"/>
    <property type="match status" value="1"/>
</dbReference>
<dbReference type="NCBIfam" id="TIGR01733">
    <property type="entry name" value="AA-adenyl-dom"/>
    <property type="match status" value="1"/>
</dbReference>
<dbReference type="InterPro" id="IPR001242">
    <property type="entry name" value="Condensation_dom"/>
</dbReference>
<dbReference type="PANTHER" id="PTHR44845">
    <property type="entry name" value="CARRIER DOMAIN-CONTAINING PROTEIN"/>
    <property type="match status" value="1"/>
</dbReference>
<proteinExistence type="inferred from homology"/>
<dbReference type="PANTHER" id="PTHR44845:SF7">
    <property type="entry name" value="PLIPASTATIN SYNTHASE SUBUNIT D"/>
    <property type="match status" value="1"/>
</dbReference>
<gene>
    <name evidence="7" type="ORF">ACFSOY_02565</name>
</gene>
<dbReference type="Proteomes" id="UP001597343">
    <property type="component" value="Unassembled WGS sequence"/>
</dbReference>
<dbReference type="InterPro" id="IPR025110">
    <property type="entry name" value="AMP-bd_C"/>
</dbReference>
<evidence type="ECO:0000256" key="4">
    <source>
        <dbReference type="ARBA" id="ARBA00022553"/>
    </source>
</evidence>
<keyword evidence="8" id="KW-1185">Reference proteome</keyword>
<dbReference type="Gene3D" id="1.10.1200.10">
    <property type="entry name" value="ACP-like"/>
    <property type="match status" value="1"/>
</dbReference>
<keyword evidence="4" id="KW-0597">Phosphoprotein</keyword>
<dbReference type="Gene3D" id="3.30.559.10">
    <property type="entry name" value="Chloramphenicol acetyltransferase-like domain"/>
    <property type="match status" value="1"/>
</dbReference>
<comment type="cofactor">
    <cofactor evidence="1">
        <name>pantetheine 4'-phosphate</name>
        <dbReference type="ChEBI" id="CHEBI:47942"/>
    </cofactor>
</comment>
<dbReference type="SUPFAM" id="SSF52777">
    <property type="entry name" value="CoA-dependent acyltransferases"/>
    <property type="match status" value="1"/>
</dbReference>
<dbReference type="NCBIfam" id="TIGR01746">
    <property type="entry name" value="Thioester-redct"/>
    <property type="match status" value="1"/>
</dbReference>
<dbReference type="InterPro" id="IPR013120">
    <property type="entry name" value="FAR_NAD-bd"/>
</dbReference>
<dbReference type="InterPro" id="IPR036291">
    <property type="entry name" value="NAD(P)-bd_dom_sf"/>
</dbReference>
<feature type="domain" description="Carrier" evidence="6">
    <location>
        <begin position="787"/>
        <end position="861"/>
    </location>
</feature>
<dbReference type="SUPFAM" id="SSF51735">
    <property type="entry name" value="NAD(P)-binding Rossmann-fold domains"/>
    <property type="match status" value="1"/>
</dbReference>
<dbReference type="CDD" id="cd05930">
    <property type="entry name" value="A_NRPS"/>
    <property type="match status" value="1"/>
</dbReference>
<evidence type="ECO:0000256" key="2">
    <source>
        <dbReference type="ARBA" id="ARBA00006432"/>
    </source>
</evidence>
<protein>
    <submittedName>
        <fullName evidence="7">Amino acid adenylation domain-containing protein</fullName>
    </submittedName>
</protein>
<dbReference type="EMBL" id="JBHUIO010000002">
    <property type="protein sequence ID" value="MFD2168903.1"/>
    <property type="molecule type" value="Genomic_DNA"/>
</dbReference>